<feature type="compositionally biased region" description="Polar residues" evidence="1">
    <location>
        <begin position="174"/>
        <end position="188"/>
    </location>
</feature>
<dbReference type="EMBL" id="FN649760">
    <property type="protein sequence ID" value="CBJ26701.1"/>
    <property type="molecule type" value="Genomic_DNA"/>
</dbReference>
<sequence length="618" mass="66267">MPLILLIKKICNFETPGIFGGTAEYVEIEVRSRPGKTGYLRESPRFHTQFSLQPLVDQPDFLTPSALGHCRQYDLRGPRQRTHQQGVWVDVAASSHGKAGNYRSQQKAKCAFAHGAKDLRNPTAERTTPPKTDKRRQHRGSPTGDTTTASCCDPRCTVHRHSSFAGGEIRTLKDNSSAGRRDANNNCTGCNCRQPLQEVGTNSQPQAHDSMNPVPRGTFSLWESPNAILQGPNATIGWTGPNAAHLSSSSIKDKIIVSPSIEEHGFRGTLREDATWAKIAQTKSRRAGGGTDGVSTQTFSLASNPSEVECTKHCLGVMFEATDAVVSGCSSKQRCRCFYSSCNGSAVTATDLGPMATTAGLSLGANGRSPLNLGPPFFASSPSSQGIPASLSTSHCWNPLAYENSQLGLLSSSIAHQPLPGNAGHQTSGPSVAPSDQRHIDDALDWMMSDLRRVSSPSSGDTGGDGARGLDVVTRMIAWEAPFSLPSVVGTEEPRPLKPAHQLGGRSGDSSNLHRSYRTNISTNIMASPDMDSKRSSTARLTDTLRESRVVSFPKDGWQPAFRTAASPKKNEVVRSIAAINPSPSPSPFDWGLESSSFTPVSNNVLKYPTGGFPPSSW</sequence>
<reference evidence="2 3" key="1">
    <citation type="journal article" date="2010" name="Nature">
        <title>The Ectocarpus genome and the independent evolution of multicellularity in brown algae.</title>
        <authorList>
            <person name="Cock J.M."/>
            <person name="Sterck L."/>
            <person name="Rouze P."/>
            <person name="Scornet D."/>
            <person name="Allen A.E."/>
            <person name="Amoutzias G."/>
            <person name="Anthouard V."/>
            <person name="Artiguenave F."/>
            <person name="Aury J.M."/>
            <person name="Badger J.H."/>
            <person name="Beszteri B."/>
            <person name="Billiau K."/>
            <person name="Bonnet E."/>
            <person name="Bothwell J.H."/>
            <person name="Bowler C."/>
            <person name="Boyen C."/>
            <person name="Brownlee C."/>
            <person name="Carrano C.J."/>
            <person name="Charrier B."/>
            <person name="Cho G.Y."/>
            <person name="Coelho S.M."/>
            <person name="Collen J."/>
            <person name="Corre E."/>
            <person name="Da Silva C."/>
            <person name="Delage L."/>
            <person name="Delaroque N."/>
            <person name="Dittami S.M."/>
            <person name="Doulbeau S."/>
            <person name="Elias M."/>
            <person name="Farnham G."/>
            <person name="Gachon C.M."/>
            <person name="Gschloessl B."/>
            <person name="Heesch S."/>
            <person name="Jabbari K."/>
            <person name="Jubin C."/>
            <person name="Kawai H."/>
            <person name="Kimura K."/>
            <person name="Kloareg B."/>
            <person name="Kupper F.C."/>
            <person name="Lang D."/>
            <person name="Le Bail A."/>
            <person name="Leblanc C."/>
            <person name="Lerouge P."/>
            <person name="Lohr M."/>
            <person name="Lopez P.J."/>
            <person name="Martens C."/>
            <person name="Maumus F."/>
            <person name="Michel G."/>
            <person name="Miranda-Saavedra D."/>
            <person name="Morales J."/>
            <person name="Moreau H."/>
            <person name="Motomura T."/>
            <person name="Nagasato C."/>
            <person name="Napoli C.A."/>
            <person name="Nelson D.R."/>
            <person name="Nyvall-Collen P."/>
            <person name="Peters A.F."/>
            <person name="Pommier C."/>
            <person name="Potin P."/>
            <person name="Poulain J."/>
            <person name="Quesneville H."/>
            <person name="Read B."/>
            <person name="Rensing S.A."/>
            <person name="Ritter A."/>
            <person name="Rousvoal S."/>
            <person name="Samanta M."/>
            <person name="Samson G."/>
            <person name="Schroeder D.C."/>
            <person name="Segurens B."/>
            <person name="Strittmatter M."/>
            <person name="Tonon T."/>
            <person name="Tregear J.W."/>
            <person name="Valentin K."/>
            <person name="von Dassow P."/>
            <person name="Yamagishi T."/>
            <person name="Van de Peer Y."/>
            <person name="Wincker P."/>
        </authorList>
    </citation>
    <scope>NUCLEOTIDE SEQUENCE [LARGE SCALE GENOMIC DNA]</scope>
    <source>
        <strain evidence="3">Ec32 / CCAP1310/4</strain>
    </source>
</reference>
<proteinExistence type="predicted"/>
<evidence type="ECO:0000313" key="2">
    <source>
        <dbReference type="EMBL" id="CBJ26701.1"/>
    </source>
</evidence>
<feature type="region of interest" description="Disordered" evidence="1">
    <location>
        <begin position="167"/>
        <end position="192"/>
    </location>
</feature>
<accession>D7G0V7</accession>
<gene>
    <name evidence="2" type="ORF">Esi_0042_0035</name>
</gene>
<evidence type="ECO:0000256" key="1">
    <source>
        <dbReference type="SAM" id="MobiDB-lite"/>
    </source>
</evidence>
<feature type="region of interest" description="Disordered" evidence="1">
    <location>
        <begin position="114"/>
        <end position="152"/>
    </location>
</feature>
<organism evidence="2 3">
    <name type="scientific">Ectocarpus siliculosus</name>
    <name type="common">Brown alga</name>
    <name type="synonym">Conferva siliculosa</name>
    <dbReference type="NCBI Taxonomy" id="2880"/>
    <lineage>
        <taxon>Eukaryota</taxon>
        <taxon>Sar</taxon>
        <taxon>Stramenopiles</taxon>
        <taxon>Ochrophyta</taxon>
        <taxon>PX clade</taxon>
        <taxon>Phaeophyceae</taxon>
        <taxon>Ectocarpales</taxon>
        <taxon>Ectocarpaceae</taxon>
        <taxon>Ectocarpus</taxon>
    </lineage>
</organism>
<dbReference type="AlphaFoldDB" id="D7G0V7"/>
<feature type="region of interest" description="Disordered" evidence="1">
    <location>
        <begin position="418"/>
        <end position="437"/>
    </location>
</feature>
<dbReference type="Proteomes" id="UP000002630">
    <property type="component" value="Unassembled WGS sequence"/>
</dbReference>
<dbReference type="OrthoDB" id="10452599at2759"/>
<evidence type="ECO:0000313" key="3">
    <source>
        <dbReference type="Proteomes" id="UP000002630"/>
    </source>
</evidence>
<dbReference type="InParanoid" id="D7G0V7"/>
<keyword evidence="3" id="KW-1185">Reference proteome</keyword>
<name>D7G0V7_ECTSI</name>
<protein>
    <submittedName>
        <fullName evidence="2">Uncharacterized protein</fullName>
    </submittedName>
</protein>
<feature type="region of interest" description="Disordered" evidence="1">
    <location>
        <begin position="490"/>
        <end position="514"/>
    </location>
</feature>